<dbReference type="InterPro" id="IPR013324">
    <property type="entry name" value="RNA_pol_sigma_r3/r4-like"/>
</dbReference>
<dbReference type="Gene3D" id="1.10.1740.10">
    <property type="match status" value="1"/>
</dbReference>
<dbReference type="PANTHER" id="PTHR43133">
    <property type="entry name" value="RNA POLYMERASE ECF-TYPE SIGMA FACTO"/>
    <property type="match status" value="1"/>
</dbReference>
<evidence type="ECO:0000256" key="1">
    <source>
        <dbReference type="ARBA" id="ARBA00010641"/>
    </source>
</evidence>
<dbReference type="Pfam" id="PF08281">
    <property type="entry name" value="Sigma70_r4_2"/>
    <property type="match status" value="1"/>
</dbReference>
<dbReference type="EMBL" id="JAAAMV010000004">
    <property type="protein sequence ID" value="NBD24133.1"/>
    <property type="molecule type" value="Genomic_DNA"/>
</dbReference>
<dbReference type="SUPFAM" id="SSF88659">
    <property type="entry name" value="Sigma3 and sigma4 domains of RNA polymerase sigma factors"/>
    <property type="match status" value="1"/>
</dbReference>
<evidence type="ECO:0000256" key="2">
    <source>
        <dbReference type="ARBA" id="ARBA00023015"/>
    </source>
</evidence>
<dbReference type="Proteomes" id="UP000665561">
    <property type="component" value="Unassembled WGS sequence"/>
</dbReference>
<reference evidence="8 9" key="1">
    <citation type="submission" date="2020-01" db="EMBL/GenBank/DDBJ databases">
        <title>Paenibacillus soybeanensis sp. nov. isolated from the nodules of soybean (Glycine max(L.) Merr).</title>
        <authorList>
            <person name="Wang H."/>
        </authorList>
    </citation>
    <scope>NUCLEOTIDE SEQUENCE [LARGE SCALE GENOMIC DNA]</scope>
    <source>
        <strain evidence="8 9">T1</strain>
    </source>
</reference>
<dbReference type="Pfam" id="PF04542">
    <property type="entry name" value="Sigma70_r2"/>
    <property type="match status" value="1"/>
</dbReference>
<keyword evidence="3" id="KW-0731">Sigma factor</keyword>
<accession>A0ABW9XNC5</accession>
<dbReference type="InterPro" id="IPR039425">
    <property type="entry name" value="RNA_pol_sigma-70-like"/>
</dbReference>
<keyword evidence="2" id="KW-0805">Transcription regulation</keyword>
<evidence type="ECO:0000256" key="5">
    <source>
        <dbReference type="ARBA" id="ARBA00023163"/>
    </source>
</evidence>
<comment type="caution">
    <text evidence="8">The sequence shown here is derived from an EMBL/GenBank/DDBJ whole genome shotgun (WGS) entry which is preliminary data.</text>
</comment>
<feature type="domain" description="RNA polymerase sigma factor 70 region 4 type 2" evidence="7">
    <location>
        <begin position="159"/>
        <end position="211"/>
    </location>
</feature>
<sequence length="232" mass="27204">MHVSGRLPGGGLFLVGNNSSGVRKSHLIELYRAERRDSVEDTTAPFASHINVNQAVIRVQEGDMESYAFIIQHFQRKLYLYCYYLLKNQEEAEDATQDIFIKGLDRIRQFSPTVSFSAWIYKIAHHHCIDLMKKRNKSLTWFLHLRKEPTEFNASRYTDYIHELLERLNTVERKILLLRALEDYSFEEIGIIMGLKSAAVRKKYERLRKKMRNEEGGAALERHVYQHGGERI</sequence>
<keyword evidence="9" id="KW-1185">Reference proteome</keyword>
<evidence type="ECO:0000259" key="7">
    <source>
        <dbReference type="Pfam" id="PF08281"/>
    </source>
</evidence>
<dbReference type="InterPro" id="IPR014284">
    <property type="entry name" value="RNA_pol_sigma-70_dom"/>
</dbReference>
<dbReference type="InterPro" id="IPR013249">
    <property type="entry name" value="RNA_pol_sigma70_r4_t2"/>
</dbReference>
<evidence type="ECO:0000256" key="4">
    <source>
        <dbReference type="ARBA" id="ARBA00023125"/>
    </source>
</evidence>
<dbReference type="Gene3D" id="1.10.10.10">
    <property type="entry name" value="Winged helix-like DNA-binding domain superfamily/Winged helix DNA-binding domain"/>
    <property type="match status" value="1"/>
</dbReference>
<evidence type="ECO:0000313" key="8">
    <source>
        <dbReference type="EMBL" id="NBD24133.1"/>
    </source>
</evidence>
<organism evidence="8 9">
    <name type="scientific">Paenibacillus glycinis</name>
    <dbReference type="NCBI Taxonomy" id="2697035"/>
    <lineage>
        <taxon>Bacteria</taxon>
        <taxon>Bacillati</taxon>
        <taxon>Bacillota</taxon>
        <taxon>Bacilli</taxon>
        <taxon>Bacillales</taxon>
        <taxon>Paenibacillaceae</taxon>
        <taxon>Paenibacillus</taxon>
    </lineage>
</organism>
<dbReference type="SUPFAM" id="SSF88946">
    <property type="entry name" value="Sigma2 domain of RNA polymerase sigma factors"/>
    <property type="match status" value="1"/>
</dbReference>
<evidence type="ECO:0000313" key="9">
    <source>
        <dbReference type="Proteomes" id="UP000665561"/>
    </source>
</evidence>
<dbReference type="PANTHER" id="PTHR43133:SF8">
    <property type="entry name" value="RNA POLYMERASE SIGMA FACTOR HI_1459-RELATED"/>
    <property type="match status" value="1"/>
</dbReference>
<evidence type="ECO:0000256" key="3">
    <source>
        <dbReference type="ARBA" id="ARBA00023082"/>
    </source>
</evidence>
<evidence type="ECO:0000259" key="6">
    <source>
        <dbReference type="Pfam" id="PF04542"/>
    </source>
</evidence>
<dbReference type="InterPro" id="IPR036388">
    <property type="entry name" value="WH-like_DNA-bd_sf"/>
</dbReference>
<comment type="similarity">
    <text evidence="1">Belongs to the sigma-70 factor family. ECF subfamily.</text>
</comment>
<feature type="domain" description="RNA polymerase sigma-70 region 2" evidence="6">
    <location>
        <begin position="71"/>
        <end position="136"/>
    </location>
</feature>
<dbReference type="InterPro" id="IPR007627">
    <property type="entry name" value="RNA_pol_sigma70_r2"/>
</dbReference>
<name>A0ABW9XNC5_9BACL</name>
<keyword evidence="4" id="KW-0238">DNA-binding</keyword>
<dbReference type="NCBIfam" id="TIGR02937">
    <property type="entry name" value="sigma70-ECF"/>
    <property type="match status" value="1"/>
</dbReference>
<protein>
    <submittedName>
        <fullName evidence="8">Sigma-70 family RNA polymerase sigma factor</fullName>
    </submittedName>
</protein>
<dbReference type="CDD" id="cd06171">
    <property type="entry name" value="Sigma70_r4"/>
    <property type="match status" value="1"/>
</dbReference>
<proteinExistence type="inferred from homology"/>
<gene>
    <name evidence="8" type="ORF">GT019_09630</name>
</gene>
<dbReference type="InterPro" id="IPR013325">
    <property type="entry name" value="RNA_pol_sigma_r2"/>
</dbReference>
<keyword evidence="5" id="KW-0804">Transcription</keyword>